<keyword evidence="6" id="KW-0732">Signal</keyword>
<dbReference type="PROSITE" id="PS00336">
    <property type="entry name" value="BETA_LACTAMASE_C"/>
    <property type="match status" value="1"/>
</dbReference>
<evidence type="ECO:0000313" key="9">
    <source>
        <dbReference type="EMBL" id="RCS48231.1"/>
    </source>
</evidence>
<dbReference type="GO" id="GO:0008800">
    <property type="term" value="F:beta-lactamase activity"/>
    <property type="evidence" value="ECO:0007669"/>
    <property type="project" value="UniProtKB-UniRule"/>
</dbReference>
<dbReference type="PANTHER" id="PTHR46825:SF8">
    <property type="entry name" value="BETA-LACTAMASE-RELATED"/>
    <property type="match status" value="1"/>
</dbReference>
<keyword evidence="3 5" id="KW-0378">Hydrolase</keyword>
<keyword evidence="4 5" id="KW-0046">Antibiotic resistance</keyword>
<comment type="similarity">
    <text evidence="2 5">Belongs to the class-C beta-lactamase family.</text>
</comment>
<dbReference type="InterPro" id="IPR021860">
    <property type="entry name" value="Peptidase_S12_Pab87-rel_C"/>
</dbReference>
<feature type="signal peptide" evidence="6">
    <location>
        <begin position="1"/>
        <end position="28"/>
    </location>
</feature>
<accession>A0A368KTT9</accession>
<evidence type="ECO:0000313" key="10">
    <source>
        <dbReference type="Proteomes" id="UP000253562"/>
    </source>
</evidence>
<comment type="caution">
    <text evidence="9">The sequence shown here is derived from an EMBL/GenBank/DDBJ whole genome shotgun (WGS) entry which is preliminary data.</text>
</comment>
<dbReference type="InterPro" id="IPR001586">
    <property type="entry name" value="Beta-lactam_class-C_AS"/>
</dbReference>
<evidence type="ECO:0000256" key="1">
    <source>
        <dbReference type="ARBA" id="ARBA00001526"/>
    </source>
</evidence>
<evidence type="ECO:0000259" key="7">
    <source>
        <dbReference type="Pfam" id="PF00144"/>
    </source>
</evidence>
<evidence type="ECO:0000256" key="6">
    <source>
        <dbReference type="SAM" id="SignalP"/>
    </source>
</evidence>
<dbReference type="InterPro" id="IPR012338">
    <property type="entry name" value="Beta-lactam/transpept-like"/>
</dbReference>
<dbReference type="GO" id="GO:0030288">
    <property type="term" value="C:outer membrane-bounded periplasmic space"/>
    <property type="evidence" value="ECO:0007669"/>
    <property type="project" value="InterPro"/>
</dbReference>
<dbReference type="EC" id="3.5.2.6" evidence="5"/>
<dbReference type="PANTHER" id="PTHR46825">
    <property type="entry name" value="D-ALANYL-D-ALANINE-CARBOXYPEPTIDASE/ENDOPEPTIDASE AMPH"/>
    <property type="match status" value="1"/>
</dbReference>
<organism evidence="9 10">
    <name type="scientific">Bremerella cremea</name>
    <dbReference type="NCBI Taxonomy" id="1031537"/>
    <lineage>
        <taxon>Bacteria</taxon>
        <taxon>Pseudomonadati</taxon>
        <taxon>Planctomycetota</taxon>
        <taxon>Planctomycetia</taxon>
        <taxon>Pirellulales</taxon>
        <taxon>Pirellulaceae</taxon>
        <taxon>Bremerella</taxon>
    </lineage>
</organism>
<dbReference type="Gene3D" id="3.40.710.10">
    <property type="entry name" value="DD-peptidase/beta-lactamase superfamily"/>
    <property type="match status" value="1"/>
</dbReference>
<dbReference type="InterPro" id="IPR001466">
    <property type="entry name" value="Beta-lactam-related"/>
</dbReference>
<evidence type="ECO:0000256" key="3">
    <source>
        <dbReference type="ARBA" id="ARBA00022801"/>
    </source>
</evidence>
<feature type="chain" id="PRO_5016959673" description="Beta-lactamase" evidence="6">
    <location>
        <begin position="29"/>
        <end position="467"/>
    </location>
</feature>
<feature type="domain" description="Beta-lactamase-related" evidence="7">
    <location>
        <begin position="36"/>
        <end position="354"/>
    </location>
</feature>
<comment type="catalytic activity">
    <reaction evidence="1 5">
        <text>a beta-lactam + H2O = a substituted beta-amino acid</text>
        <dbReference type="Rhea" id="RHEA:20401"/>
        <dbReference type="ChEBI" id="CHEBI:15377"/>
        <dbReference type="ChEBI" id="CHEBI:35627"/>
        <dbReference type="ChEBI" id="CHEBI:140347"/>
        <dbReference type="EC" id="3.5.2.6"/>
    </reaction>
</comment>
<evidence type="ECO:0000256" key="2">
    <source>
        <dbReference type="ARBA" id="ARBA00007840"/>
    </source>
</evidence>
<protein>
    <recommendedName>
        <fullName evidence="5">Beta-lactamase</fullName>
        <ecNumber evidence="5">3.5.2.6</ecNumber>
    </recommendedName>
</protein>
<dbReference type="GO" id="GO:0017001">
    <property type="term" value="P:antibiotic catabolic process"/>
    <property type="evidence" value="ECO:0007669"/>
    <property type="project" value="InterPro"/>
</dbReference>
<evidence type="ECO:0000256" key="4">
    <source>
        <dbReference type="ARBA" id="ARBA00023251"/>
    </source>
</evidence>
<dbReference type="InterPro" id="IPR050491">
    <property type="entry name" value="AmpC-like"/>
</dbReference>
<dbReference type="Proteomes" id="UP000253562">
    <property type="component" value="Unassembled WGS sequence"/>
</dbReference>
<feature type="domain" description="Peptidase S12 Pab87-related C-terminal" evidence="8">
    <location>
        <begin position="375"/>
        <end position="452"/>
    </location>
</feature>
<dbReference type="SUPFAM" id="SSF56601">
    <property type="entry name" value="beta-lactamase/transpeptidase-like"/>
    <property type="match status" value="1"/>
</dbReference>
<evidence type="ECO:0000256" key="5">
    <source>
        <dbReference type="RuleBase" id="RU361140"/>
    </source>
</evidence>
<name>A0A368KTT9_9BACT</name>
<dbReference type="Pfam" id="PF11954">
    <property type="entry name" value="DUF3471"/>
    <property type="match status" value="1"/>
</dbReference>
<proteinExistence type="inferred from homology"/>
<dbReference type="AlphaFoldDB" id="A0A368KTT9"/>
<dbReference type="Pfam" id="PF00144">
    <property type="entry name" value="Beta-lactamase"/>
    <property type="match status" value="1"/>
</dbReference>
<reference evidence="9 10" key="1">
    <citation type="submission" date="2018-07" db="EMBL/GenBank/DDBJ databases">
        <title>Comparative genomes isolates from brazilian mangrove.</title>
        <authorList>
            <person name="De Araujo J.E."/>
            <person name="Taketani R.G."/>
            <person name="Silva M.C.P."/>
            <person name="Lourenco M.V."/>
            <person name="Oliveira V.M."/>
            <person name="Andreote F.D."/>
        </authorList>
    </citation>
    <scope>NUCLEOTIDE SEQUENCE [LARGE SCALE GENOMIC DNA]</scope>
    <source>
        <strain evidence="9 10">HEX PRIS-MGV</strain>
    </source>
</reference>
<dbReference type="EMBL" id="QPEX01000027">
    <property type="protein sequence ID" value="RCS48231.1"/>
    <property type="molecule type" value="Genomic_DNA"/>
</dbReference>
<gene>
    <name evidence="9" type="ORF">DTL42_13580</name>
</gene>
<dbReference type="GO" id="GO:0046677">
    <property type="term" value="P:response to antibiotic"/>
    <property type="evidence" value="ECO:0007669"/>
    <property type="project" value="UniProtKB-UniRule"/>
</dbReference>
<evidence type="ECO:0000259" key="8">
    <source>
        <dbReference type="Pfam" id="PF11954"/>
    </source>
</evidence>
<sequence length="467" mass="51528">MFLAEKQPMKTFALAALIAFLTSSFAYADELADKVDPLARPYVESQTVVGMTIGILHQDQTLVRGYGQISAKDTSVPNGQTVYEIGSISKVFTGILLADAMVAGRVSLVTPVDQLLPHGTRMPRREPSQPIRLWHLSTHTSGLPRLPDNLQPANPENPYADYNEERLTQFLAKHQPRKRPGEAMAYSNLGVGLLGNLLARERQVDYETLLRQRITAPLDMADTTIKLQSPQKARLAGPHVAGGSPSGNWDFDSLAGAGGIRSDMDDMLKFAQAQLHPPEGKLGTAIDLAWQIHQQPLNTNDFAKGLGWHVARDGETRWHTGQTGGYHSAIFVNRQQNVAVVILANTATEEIDALAEQLVRMLVGVPEKPRQFPKLVEVPAEIMQRYVGQYQLAPGAVFTVTREDNKLLVGLTGQSTFRVFPRSETEWFYKVVDATLTFHLDKNGQCDSVVLFQNGIRQTAKRISSAD</sequence>